<dbReference type="AlphaFoldDB" id="A0A2S4HHG9"/>
<gene>
    <name evidence="10" type="ORF">C0068_08610</name>
</gene>
<sequence length="918" mass="99586">MTQAARRKSPISNAAAELAGLRSAFDKFLTPIALLDSEFRVIYANAKAADLGAELGGVLDGGSTERIISDKLKMAATARSDHSRLSEEDVFPSTRYLTKDGRYYVVTLSSYSAANSHSGYIAEWVDETEKVYAELELGHLQGVLEKASTAILLLDLDLNVTYANPAIEKLFADKETEMRSCYPSFNVDQLNQGQCIILNALSDKQRALISNVDNLPLSTDLVVGELVFSLNVTAQLDSRGHHSGYTFEWCDTTAQRLEQIEVARMKAGVDGAEANLMMCDSDLRITYANPAVVAMFKYREDILRRHFPAFDVNKLVGQSIDQFHKNPSHQRHILSNIAALPAKAEIKLGDLEFEVNATAVLDADGCYMGNMVEWKDITEQKDAERKIADIISAAVDGRLDQRLNSDKYEGFMKRLSQAVNGLMDTIVAEQNFAEEQIKQLINSAIAGDLAKRIDNATSSGFLHRVSDGLNSLMDAIAKPVEESVRVMSSLAEGDLSEVMSGEYQGQFQAMQQAVNTSISNLRGMVDQIRDAATSIRNSSSEIAQGNLDLSNRTENQAASLEKTSASVVQFTATVKQNADNAAKANNLASSARSEAELGGKVVGEAVSAMREINASSKRIADIIGVIDEIAFQTNLLALNAAVEAARAGEQGRGFAVVASEVRNLAQRSAEAAKEIKVLIKDSVNKVSEGSKLIDESGTRLDGIMSSVNRVSDIIGEIAMSSQEQSLDIEQVSKAVRDMDRVTQENAALVEQAAAASQSMDDQSQVLTQRITFFKTESDKHARHRGTQLQRQARPVVSGRTAERPAMRSGRENTAETRAPLSRPTSARSSAISVSSKGPRSEGVAERRPPQARSPASSQLVKPVSATRTSSERLERAQPPKSTSFRNSAADSSRVAATSSSAVKLVSASAHEDDDWVEF</sequence>
<dbReference type="RefSeq" id="WP_103684083.1">
    <property type="nucleotide sequence ID" value="NZ_PQGG01000019.1"/>
</dbReference>
<dbReference type="SMART" id="SM00283">
    <property type="entry name" value="MA"/>
    <property type="match status" value="1"/>
</dbReference>
<dbReference type="InterPro" id="IPR004089">
    <property type="entry name" value="MCPsignal_dom"/>
</dbReference>
<dbReference type="PROSITE" id="PS50885">
    <property type="entry name" value="HAMP"/>
    <property type="match status" value="1"/>
</dbReference>
<organism evidence="10 11">
    <name type="scientific">Zhongshania marina</name>
    <dbReference type="NCBI Taxonomy" id="2304603"/>
    <lineage>
        <taxon>Bacteria</taxon>
        <taxon>Pseudomonadati</taxon>
        <taxon>Pseudomonadota</taxon>
        <taxon>Gammaproteobacteria</taxon>
        <taxon>Cellvibrionales</taxon>
        <taxon>Spongiibacteraceae</taxon>
        <taxon>Zhongshania</taxon>
    </lineage>
</organism>
<dbReference type="GO" id="GO:0006935">
    <property type="term" value="P:chemotaxis"/>
    <property type="evidence" value="ECO:0007669"/>
    <property type="project" value="InterPro"/>
</dbReference>
<evidence type="ECO:0000259" key="9">
    <source>
        <dbReference type="PROSITE" id="PS50885"/>
    </source>
</evidence>
<feature type="domain" description="HAMP" evidence="9">
    <location>
        <begin position="474"/>
        <end position="526"/>
    </location>
</feature>
<dbReference type="Gene3D" id="1.10.287.950">
    <property type="entry name" value="Methyl-accepting chemotaxis protein"/>
    <property type="match status" value="1"/>
</dbReference>
<dbReference type="SUPFAM" id="SSF55785">
    <property type="entry name" value="PYP-like sensor domain (PAS domain)"/>
    <property type="match status" value="1"/>
</dbReference>
<dbReference type="EMBL" id="PQGG01000019">
    <property type="protein sequence ID" value="POP53141.1"/>
    <property type="molecule type" value="Genomic_DNA"/>
</dbReference>
<dbReference type="Gene3D" id="3.30.450.20">
    <property type="entry name" value="PAS domain"/>
    <property type="match status" value="3"/>
</dbReference>
<evidence type="ECO:0000256" key="5">
    <source>
        <dbReference type="PROSITE-ProRule" id="PRU00284"/>
    </source>
</evidence>
<dbReference type="OrthoDB" id="9765776at2"/>
<dbReference type="Pfam" id="PF00015">
    <property type="entry name" value="MCPsignal"/>
    <property type="match status" value="1"/>
</dbReference>
<feature type="compositionally biased region" description="Low complexity" evidence="6">
    <location>
        <begin position="887"/>
        <end position="908"/>
    </location>
</feature>
<evidence type="ECO:0000313" key="10">
    <source>
        <dbReference type="EMBL" id="POP53141.1"/>
    </source>
</evidence>
<dbReference type="CDD" id="cd11386">
    <property type="entry name" value="MCP_signal"/>
    <property type="match status" value="1"/>
</dbReference>
<protein>
    <submittedName>
        <fullName evidence="10">Methyl-accepting chemotaxis protein</fullName>
    </submittedName>
</protein>
<dbReference type="Pfam" id="PF13188">
    <property type="entry name" value="PAS_8"/>
    <property type="match status" value="2"/>
</dbReference>
<dbReference type="PROSITE" id="PS50112">
    <property type="entry name" value="PAS"/>
    <property type="match status" value="1"/>
</dbReference>
<dbReference type="PANTHER" id="PTHR43531:SF14">
    <property type="entry name" value="METHYL-ACCEPTING CHEMOTAXIS PROTEIN I-RELATED"/>
    <property type="match status" value="1"/>
</dbReference>
<evidence type="ECO:0000256" key="6">
    <source>
        <dbReference type="SAM" id="MobiDB-lite"/>
    </source>
</evidence>
<evidence type="ECO:0000256" key="1">
    <source>
        <dbReference type="ARBA" id="ARBA00004370"/>
    </source>
</evidence>
<dbReference type="InterPro" id="IPR004090">
    <property type="entry name" value="Chemotax_Me-accpt_rcpt"/>
</dbReference>
<dbReference type="Gene3D" id="1.20.120.1530">
    <property type="match status" value="1"/>
</dbReference>
<name>A0A2S4HHG9_9GAMM</name>
<reference evidence="10" key="1">
    <citation type="submission" date="2018-01" db="EMBL/GenBank/DDBJ databases">
        <authorList>
            <person name="Yu X.-D."/>
        </authorList>
    </citation>
    <scope>NUCLEOTIDE SEQUENCE</scope>
    <source>
        <strain evidence="10">ZX-21</strain>
    </source>
</reference>
<dbReference type="GO" id="GO:0004888">
    <property type="term" value="F:transmembrane signaling receptor activity"/>
    <property type="evidence" value="ECO:0007669"/>
    <property type="project" value="InterPro"/>
</dbReference>
<dbReference type="PROSITE" id="PS50111">
    <property type="entry name" value="CHEMOTAXIS_TRANSDUC_2"/>
    <property type="match status" value="1"/>
</dbReference>
<accession>A0A2S4HHG9</accession>
<dbReference type="InterPro" id="IPR003660">
    <property type="entry name" value="HAMP_dom"/>
</dbReference>
<comment type="caution">
    <text evidence="10">The sequence shown here is derived from an EMBL/GenBank/DDBJ whole genome shotgun (WGS) entry which is preliminary data.</text>
</comment>
<dbReference type="PRINTS" id="PR00260">
    <property type="entry name" value="CHEMTRNSDUCR"/>
</dbReference>
<evidence type="ECO:0000313" key="11">
    <source>
        <dbReference type="Proteomes" id="UP000237222"/>
    </source>
</evidence>
<evidence type="ECO:0000256" key="2">
    <source>
        <dbReference type="ARBA" id="ARBA00022481"/>
    </source>
</evidence>
<feature type="domain" description="PAS" evidence="8">
    <location>
        <begin position="136"/>
        <end position="178"/>
    </location>
</feature>
<feature type="compositionally biased region" description="Low complexity" evidence="6">
    <location>
        <begin position="825"/>
        <end position="835"/>
    </location>
</feature>
<comment type="subcellular location">
    <subcellularLocation>
        <location evidence="1">Membrane</location>
    </subcellularLocation>
</comment>
<feature type="compositionally biased region" description="Basic and acidic residues" evidence="6">
    <location>
        <begin position="838"/>
        <end position="848"/>
    </location>
</feature>
<dbReference type="PANTHER" id="PTHR43531">
    <property type="entry name" value="PROTEIN ICFG"/>
    <property type="match status" value="1"/>
</dbReference>
<comment type="similarity">
    <text evidence="4">Belongs to the methyl-accepting chemotaxis (MCP) protein family.</text>
</comment>
<evidence type="ECO:0000259" key="8">
    <source>
        <dbReference type="PROSITE" id="PS50112"/>
    </source>
</evidence>
<keyword evidence="3 5" id="KW-0807">Transducer</keyword>
<keyword evidence="2" id="KW-0488">Methylation</keyword>
<evidence type="ECO:0000256" key="3">
    <source>
        <dbReference type="ARBA" id="ARBA00023224"/>
    </source>
</evidence>
<dbReference type="SUPFAM" id="SSF58104">
    <property type="entry name" value="Methyl-accepting chemotaxis protein (MCP) signaling domain"/>
    <property type="match status" value="1"/>
</dbReference>
<dbReference type="Proteomes" id="UP000237222">
    <property type="component" value="Unassembled WGS sequence"/>
</dbReference>
<dbReference type="CDD" id="cd00130">
    <property type="entry name" value="PAS"/>
    <property type="match status" value="1"/>
</dbReference>
<dbReference type="GO" id="GO:0005886">
    <property type="term" value="C:plasma membrane"/>
    <property type="evidence" value="ECO:0007669"/>
    <property type="project" value="TreeGrafter"/>
</dbReference>
<feature type="domain" description="Methyl-accepting transducer" evidence="7">
    <location>
        <begin position="531"/>
        <end position="760"/>
    </location>
</feature>
<dbReference type="Pfam" id="PF18947">
    <property type="entry name" value="HAMP_2"/>
    <property type="match status" value="1"/>
</dbReference>
<feature type="region of interest" description="Disordered" evidence="6">
    <location>
        <begin position="776"/>
        <end position="918"/>
    </location>
</feature>
<dbReference type="GO" id="GO:0007165">
    <property type="term" value="P:signal transduction"/>
    <property type="evidence" value="ECO:0007669"/>
    <property type="project" value="UniProtKB-KW"/>
</dbReference>
<dbReference type="FunFam" id="1.10.287.950:FF:000001">
    <property type="entry name" value="Methyl-accepting chemotaxis sensory transducer"/>
    <property type="match status" value="1"/>
</dbReference>
<proteinExistence type="inferred from homology"/>
<evidence type="ECO:0000256" key="4">
    <source>
        <dbReference type="ARBA" id="ARBA00029447"/>
    </source>
</evidence>
<dbReference type="InterPro" id="IPR035965">
    <property type="entry name" value="PAS-like_dom_sf"/>
</dbReference>
<feature type="compositionally biased region" description="Basic and acidic residues" evidence="6">
    <location>
        <begin position="800"/>
        <end position="814"/>
    </location>
</feature>
<dbReference type="InterPro" id="IPR000014">
    <property type="entry name" value="PAS"/>
</dbReference>
<dbReference type="InterPro" id="IPR051310">
    <property type="entry name" value="MCP_chemotaxis"/>
</dbReference>
<dbReference type="SMART" id="SM00091">
    <property type="entry name" value="PAS"/>
    <property type="match status" value="3"/>
</dbReference>
<evidence type="ECO:0000259" key="7">
    <source>
        <dbReference type="PROSITE" id="PS50111"/>
    </source>
</evidence>